<protein>
    <submittedName>
        <fullName evidence="1">Uncharacterized protein</fullName>
    </submittedName>
</protein>
<dbReference type="Proteomes" id="UP000486351">
    <property type="component" value="Unassembled WGS sequence"/>
</dbReference>
<dbReference type="AlphaFoldDB" id="A0A6G0RRA6"/>
<organism evidence="1 2">
    <name type="scientific">Phytophthora fragariae</name>
    <dbReference type="NCBI Taxonomy" id="53985"/>
    <lineage>
        <taxon>Eukaryota</taxon>
        <taxon>Sar</taxon>
        <taxon>Stramenopiles</taxon>
        <taxon>Oomycota</taxon>
        <taxon>Peronosporomycetes</taxon>
        <taxon>Peronosporales</taxon>
        <taxon>Peronosporaceae</taxon>
        <taxon>Phytophthora</taxon>
    </lineage>
</organism>
<proteinExistence type="predicted"/>
<accession>A0A6G0RRA6</accession>
<evidence type="ECO:0000313" key="1">
    <source>
        <dbReference type="EMBL" id="KAE9340008.1"/>
    </source>
</evidence>
<comment type="caution">
    <text evidence="1">The sequence shown here is derived from an EMBL/GenBank/DDBJ whole genome shotgun (WGS) entry which is preliminary data.</text>
</comment>
<gene>
    <name evidence="1" type="ORF">PF008_g11300</name>
</gene>
<reference evidence="1 2" key="1">
    <citation type="submission" date="2018-09" db="EMBL/GenBank/DDBJ databases">
        <title>Genomic investigation of the strawberry pathogen Phytophthora fragariae indicates pathogenicity is determined by transcriptional variation in three key races.</title>
        <authorList>
            <person name="Adams T.M."/>
            <person name="Armitage A.D."/>
            <person name="Sobczyk M.K."/>
            <person name="Bates H.J."/>
            <person name="Dunwell J.M."/>
            <person name="Nellist C.F."/>
            <person name="Harrison R.J."/>
        </authorList>
    </citation>
    <scope>NUCLEOTIDE SEQUENCE [LARGE SCALE GENOMIC DNA]</scope>
    <source>
        <strain evidence="1 2">NOV-77</strain>
    </source>
</reference>
<evidence type="ECO:0000313" key="2">
    <source>
        <dbReference type="Proteomes" id="UP000486351"/>
    </source>
</evidence>
<dbReference type="EMBL" id="QXFY01000600">
    <property type="protein sequence ID" value="KAE9340008.1"/>
    <property type="molecule type" value="Genomic_DNA"/>
</dbReference>
<sequence>MRESLLDSLISSMREPLLNRLVDVREQLLNRLIHRRKPVINRLVLHPREPRMPNRLPITCAATGSSSS</sequence>
<name>A0A6G0RRA6_9STRA</name>